<comment type="caution">
    <text evidence="1">The sequence shown here is derived from an EMBL/GenBank/DDBJ whole genome shotgun (WGS) entry which is preliminary data.</text>
</comment>
<dbReference type="Proteomes" id="UP000712527">
    <property type="component" value="Unassembled WGS sequence"/>
</dbReference>
<name>A0ABS2F4B2_9ACTN</name>
<sequence length="328" mass="36214">MNAWDELVERCARRRLRKIGPLSEQAYAELVLAVRENPASFVDAAPEQALLVLAQALDAYRASLRDDDLLDDDAYQAARVRRLTALRDECVRARAIDEGCLDAHLLELLATDLDPDPLLAALLETQRGFGLDDGDASAASADTPGGDAWNDVFQRPHLRLRAAVARTCLDGARFKMAAKVATSVIDATPSDPLGARHTCMLAYARLEDEAGLDAIDARLGRRESSWSHLARTLLLYKLDRLPAARRALRGYCQLCEGGAYALLRPTYVEVYLPDRPEATPCSFEECLLAVREAEPIIADVPDFIGWCQGFDWLTEGARSFAEKNGLDW</sequence>
<accession>A0ABS2F4B2</accession>
<gene>
    <name evidence="1" type="ORF">H9X80_07540</name>
</gene>
<protein>
    <submittedName>
        <fullName evidence="1">Uncharacterized protein</fullName>
    </submittedName>
</protein>
<evidence type="ECO:0000313" key="1">
    <source>
        <dbReference type="EMBL" id="MBM6775392.1"/>
    </source>
</evidence>
<dbReference type="EMBL" id="JACSNQ010000017">
    <property type="protein sequence ID" value="MBM6775392.1"/>
    <property type="molecule type" value="Genomic_DNA"/>
</dbReference>
<reference evidence="1 2" key="1">
    <citation type="journal article" date="2021" name="Sci. Rep.">
        <title>The distribution of antibiotic resistance genes in chicken gut microbiota commensals.</title>
        <authorList>
            <person name="Juricova H."/>
            <person name="Matiasovicova J."/>
            <person name="Kubasova T."/>
            <person name="Cejkova D."/>
            <person name="Rychlik I."/>
        </authorList>
    </citation>
    <scope>NUCLEOTIDE SEQUENCE [LARGE SCALE GENOMIC DNA]</scope>
    <source>
        <strain evidence="1 2">An794</strain>
    </source>
</reference>
<keyword evidence="2" id="KW-1185">Reference proteome</keyword>
<organism evidence="1 2">
    <name type="scientific">Olsenella profusa</name>
    <dbReference type="NCBI Taxonomy" id="138595"/>
    <lineage>
        <taxon>Bacteria</taxon>
        <taxon>Bacillati</taxon>
        <taxon>Actinomycetota</taxon>
        <taxon>Coriobacteriia</taxon>
        <taxon>Coriobacteriales</taxon>
        <taxon>Atopobiaceae</taxon>
        <taxon>Olsenella</taxon>
    </lineage>
</organism>
<evidence type="ECO:0000313" key="2">
    <source>
        <dbReference type="Proteomes" id="UP000712527"/>
    </source>
</evidence>
<proteinExistence type="predicted"/>
<dbReference type="RefSeq" id="WP_204793730.1">
    <property type="nucleotide sequence ID" value="NZ_JACSNQ010000017.1"/>
</dbReference>